<dbReference type="EMBL" id="CP058579">
    <property type="protein sequence ID" value="QLG61575.1"/>
    <property type="molecule type" value="Genomic_DNA"/>
</dbReference>
<keyword evidence="3" id="KW-1185">Reference proteome</keyword>
<dbReference type="OrthoDB" id="384847at2157"/>
<evidence type="ECO:0000313" key="3">
    <source>
        <dbReference type="Proteomes" id="UP000509626"/>
    </source>
</evidence>
<dbReference type="KEGG" id="halu:HUG12_07480"/>
<keyword evidence="1" id="KW-1133">Transmembrane helix</keyword>
<dbReference type="AlphaFoldDB" id="A0A7D5LAL4"/>
<dbReference type="GeneID" id="56037289"/>
<sequence length="97" mass="9742">MSLQRVGFTTFAVGLFVGTVLLVLGPGGSGTLVSCPGPRLLSGFAIEGAQAWPPRVYYTDGCDGRALDPSFAVAFLVALLGLLVAAAGQVADSVGGE</sequence>
<dbReference type="RefSeq" id="WP_179268160.1">
    <property type="nucleotide sequence ID" value="NZ_CP058579.1"/>
</dbReference>
<protein>
    <submittedName>
        <fullName evidence="2">Uncharacterized protein</fullName>
    </submittedName>
</protein>
<dbReference type="PROSITE" id="PS51257">
    <property type="entry name" value="PROKAR_LIPOPROTEIN"/>
    <property type="match status" value="1"/>
</dbReference>
<accession>A0A7D5LAL4</accession>
<keyword evidence="1" id="KW-0812">Transmembrane</keyword>
<feature type="transmembrane region" description="Helical" evidence="1">
    <location>
        <begin position="71"/>
        <end position="91"/>
    </location>
</feature>
<gene>
    <name evidence="2" type="ORF">HUG12_07480</name>
</gene>
<evidence type="ECO:0000256" key="1">
    <source>
        <dbReference type="SAM" id="Phobius"/>
    </source>
</evidence>
<dbReference type="Proteomes" id="UP000509626">
    <property type="component" value="Chromosome"/>
</dbReference>
<reference evidence="2 3" key="1">
    <citation type="submission" date="2020-06" db="EMBL/GenBank/DDBJ databases">
        <title>NJ-3-1, isolated from saline soil.</title>
        <authorList>
            <person name="Cui H.L."/>
            <person name="Shi X."/>
        </authorList>
    </citation>
    <scope>NUCLEOTIDE SEQUENCE [LARGE SCALE GENOMIC DNA]</scope>
    <source>
        <strain evidence="2 3">NJ-3-1</strain>
    </source>
</reference>
<evidence type="ECO:0000313" key="2">
    <source>
        <dbReference type="EMBL" id="QLG61575.1"/>
    </source>
</evidence>
<feature type="transmembrane region" description="Helical" evidence="1">
    <location>
        <begin position="6"/>
        <end position="24"/>
    </location>
</feature>
<name>A0A7D5LAL4_9EURY</name>
<organism evidence="2 3">
    <name type="scientific">Halorarum salinum</name>
    <dbReference type="NCBI Taxonomy" id="2743089"/>
    <lineage>
        <taxon>Archaea</taxon>
        <taxon>Methanobacteriati</taxon>
        <taxon>Methanobacteriota</taxon>
        <taxon>Stenosarchaea group</taxon>
        <taxon>Halobacteria</taxon>
        <taxon>Halobacteriales</taxon>
        <taxon>Haloferacaceae</taxon>
        <taxon>Halorarum</taxon>
    </lineage>
</organism>
<proteinExistence type="predicted"/>
<keyword evidence="1" id="KW-0472">Membrane</keyword>